<name>A0A8X6RSW3_TRICX</name>
<gene>
    <name evidence="1" type="ORF">TNCV_3053271</name>
</gene>
<sequence length="72" mass="7941">MIGPLQSPYHHLIEHLLDVLENSGYGVVRTFGSASVSELVAAVAEWYRYRIVACLVPSSSPVPLKTHHVGER</sequence>
<dbReference type="AlphaFoldDB" id="A0A8X6RSW3"/>
<evidence type="ECO:0000313" key="1">
    <source>
        <dbReference type="EMBL" id="GFX99670.1"/>
    </source>
</evidence>
<evidence type="ECO:0000313" key="2">
    <source>
        <dbReference type="Proteomes" id="UP000887159"/>
    </source>
</evidence>
<accession>A0A8X6RSW3</accession>
<protein>
    <submittedName>
        <fullName evidence="1">Uncharacterized protein</fullName>
    </submittedName>
</protein>
<organism evidence="1 2">
    <name type="scientific">Trichonephila clavipes</name>
    <name type="common">Golden silk orbweaver</name>
    <name type="synonym">Nephila clavipes</name>
    <dbReference type="NCBI Taxonomy" id="2585209"/>
    <lineage>
        <taxon>Eukaryota</taxon>
        <taxon>Metazoa</taxon>
        <taxon>Ecdysozoa</taxon>
        <taxon>Arthropoda</taxon>
        <taxon>Chelicerata</taxon>
        <taxon>Arachnida</taxon>
        <taxon>Araneae</taxon>
        <taxon>Araneomorphae</taxon>
        <taxon>Entelegynae</taxon>
        <taxon>Araneoidea</taxon>
        <taxon>Nephilidae</taxon>
        <taxon>Trichonephila</taxon>
    </lineage>
</organism>
<dbReference type="EMBL" id="BMAU01021214">
    <property type="protein sequence ID" value="GFX99670.1"/>
    <property type="molecule type" value="Genomic_DNA"/>
</dbReference>
<reference evidence="1" key="1">
    <citation type="submission" date="2020-08" db="EMBL/GenBank/DDBJ databases">
        <title>Multicomponent nature underlies the extraordinary mechanical properties of spider dragline silk.</title>
        <authorList>
            <person name="Kono N."/>
            <person name="Nakamura H."/>
            <person name="Mori M."/>
            <person name="Yoshida Y."/>
            <person name="Ohtoshi R."/>
            <person name="Malay A.D."/>
            <person name="Moran D.A.P."/>
            <person name="Tomita M."/>
            <person name="Numata K."/>
            <person name="Arakawa K."/>
        </authorList>
    </citation>
    <scope>NUCLEOTIDE SEQUENCE</scope>
</reference>
<keyword evidence="2" id="KW-1185">Reference proteome</keyword>
<comment type="caution">
    <text evidence="1">The sequence shown here is derived from an EMBL/GenBank/DDBJ whole genome shotgun (WGS) entry which is preliminary data.</text>
</comment>
<dbReference type="Proteomes" id="UP000887159">
    <property type="component" value="Unassembled WGS sequence"/>
</dbReference>
<proteinExistence type="predicted"/>